<evidence type="ECO:0000313" key="9">
    <source>
        <dbReference type="EMBL" id="CZS92555.1"/>
    </source>
</evidence>
<dbReference type="GO" id="GO:0004843">
    <property type="term" value="F:cysteine-type deubiquitinase activity"/>
    <property type="evidence" value="ECO:0007669"/>
    <property type="project" value="UniProtKB-EC"/>
</dbReference>
<keyword evidence="5" id="KW-0378">Hydrolase</keyword>
<evidence type="ECO:0000256" key="2">
    <source>
        <dbReference type="ARBA" id="ARBA00012759"/>
    </source>
</evidence>
<evidence type="ECO:0000259" key="8">
    <source>
        <dbReference type="Pfam" id="PF20255"/>
    </source>
</evidence>
<evidence type="ECO:0000256" key="7">
    <source>
        <dbReference type="SAM" id="Coils"/>
    </source>
</evidence>
<evidence type="ECO:0000256" key="6">
    <source>
        <dbReference type="ARBA" id="ARBA00022807"/>
    </source>
</evidence>
<reference evidence="10" key="1">
    <citation type="submission" date="2016-03" db="EMBL/GenBank/DDBJ databases">
        <authorList>
            <person name="Guldener U."/>
        </authorList>
    </citation>
    <scope>NUCLEOTIDE SEQUENCE [LARGE SCALE GENOMIC DNA]</scope>
    <source>
        <strain evidence="10">04CH-RAC-A.6.1</strain>
    </source>
</reference>
<dbReference type="InterPro" id="IPR046541">
    <property type="entry name" value="DUF6606"/>
</dbReference>
<dbReference type="PANTHER" id="PTHR13367">
    <property type="entry name" value="UBIQUITIN THIOESTERASE"/>
    <property type="match status" value="1"/>
</dbReference>
<evidence type="ECO:0000313" key="10">
    <source>
        <dbReference type="Proteomes" id="UP000178912"/>
    </source>
</evidence>
<keyword evidence="6" id="KW-0788">Thiol protease</keyword>
<proteinExistence type="predicted"/>
<feature type="domain" description="DUF6606" evidence="8">
    <location>
        <begin position="26"/>
        <end position="227"/>
    </location>
</feature>
<dbReference type="PANTHER" id="PTHR13367:SF34">
    <property type="match status" value="1"/>
</dbReference>
<keyword evidence="3" id="KW-0645">Protease</keyword>
<keyword evidence="7" id="KW-0175">Coiled coil</keyword>
<keyword evidence="10" id="KW-1185">Reference proteome</keyword>
<dbReference type="InterPro" id="IPR051346">
    <property type="entry name" value="OTU_Deubiquitinase"/>
</dbReference>
<feature type="coiled-coil region" evidence="7">
    <location>
        <begin position="495"/>
        <end position="522"/>
    </location>
</feature>
<evidence type="ECO:0000256" key="3">
    <source>
        <dbReference type="ARBA" id="ARBA00022670"/>
    </source>
</evidence>
<dbReference type="GO" id="GO:0006508">
    <property type="term" value="P:proteolysis"/>
    <property type="evidence" value="ECO:0007669"/>
    <property type="project" value="UniProtKB-KW"/>
</dbReference>
<sequence length="1319" mass="149019">MPPSIDDATARQPLDTNPGMKTTLSMIYHVFLPPKLPQKDDYTPLRDSALTDMILYSLQKFNNVLCQNDNLDHVISMVENFRAVHDQYGHVTQTRLEDTLAALSDNELEVTVLHVREQNAGIILRRDPDGVVIEVFELTPANKSVVSTRGRLQRSFPAFAVSIPLTVFSDYGFRVTLSQTVSKMSAEYIDEMQPKVKKAGEKQSEIRDTAIPHLVTEHLLTFSRPSADPSNSQYKQFMVFFMARILSLALDLYGIESDIIYAMNAKLSRRLIKVENYEAALWFGRVRDTMIRAQSCIDNSWKSVMADLCPPMDLSALREINPTENVIHDLPDLDFFLHQVQSLSKTRDREGFSARGSFPGFDPGRLPDFANFDLDSLHISFGLAALETWVELHLKTWLDRHINVTNTCVALKALIMKYHCKAQDAYRGNPESVSVMVLTVIDLWIACDKIACRLYPLLIQYDHEMDSRFFWSLLLSLKSHLSRISNAESYLQSRISQANKTLDRAAQQVASKLQELAEINRLHRELMDQYEGCSCEHLQVTRYDINGSPHQETQHSSHCRKCAYLRKANSMVISVHEWPISKNPNTAKATIFELTVPPDFGAWRDITMYTLQAVLGYRYDTERSMGSDYTLPRDPSIRFFYRSNNERVGIRSHTKPNRLTHRKRVSIPAPPASVCLNNGLSYQYFDFKTGSLICTFATTDELHDQCTFVLPARSRPLQRFLQRTPAQPNGPEPNEVIARLCECPEGMSMDEFKAFALLPLGYEIQWHNILSQLAIPSLDFTKVDTTLLLLQTSQQIGPSSNSLSRTSHEVLCHETFAASLLGQLHKAKRRVGENWESFEAVAAFICLAARLLASTPFIETQEECLEYLASCRSLLFGWVTKLRGKVQNCTDDAQRTEFAARAVEVALICMSSFGIDSQHLKSVLVLTADASVFLQCSITIQEHLSSIDLSSSSSASIFLARWRRLMYKTYPELVRIIIVLGSSCLNDAIRKVWAGYVPGAAWHYIPAPHQQWLQSSSSSDGYSESFAVQFNLLTAELLVNGAPLAKLPAEYENHAMYSTLFGRSHTEVMPSSRPGFQFSSMCEYAGHLIHFGFFGEDMLLHAVSDERSYSLVPLRVLLGHFPQAFVHDYVHWFDHQLRAVIFVPIKIPWSQSPYSWRLSRSGGDGWELAKGDEILVSIQSRAAKVIANILSPLEDNLFLHITFHAGSIKVDIELPRLRLGFFFNTGSDTIWSRQFQDVTIDHNQNFGTLFGLTSKLVLTSHDGDRQVLIPEGSVLYQRQSGHVSVSIARGVSRVHSYCVDGQMCRLVGSGSMQAMLLLC</sequence>
<gene>
    <name evidence="9" type="ORF">RAG0_03169</name>
</gene>
<evidence type="ECO:0000256" key="1">
    <source>
        <dbReference type="ARBA" id="ARBA00000707"/>
    </source>
</evidence>
<dbReference type="EC" id="3.4.19.12" evidence="2"/>
<name>A0A1E1K364_9HELO</name>
<dbReference type="Pfam" id="PF20255">
    <property type="entry name" value="DUF6606"/>
    <property type="match status" value="1"/>
</dbReference>
<organism evidence="9 10">
    <name type="scientific">Rhynchosporium agropyri</name>
    <dbReference type="NCBI Taxonomy" id="914238"/>
    <lineage>
        <taxon>Eukaryota</taxon>
        <taxon>Fungi</taxon>
        <taxon>Dikarya</taxon>
        <taxon>Ascomycota</taxon>
        <taxon>Pezizomycotina</taxon>
        <taxon>Leotiomycetes</taxon>
        <taxon>Helotiales</taxon>
        <taxon>Ploettnerulaceae</taxon>
        <taxon>Rhynchosporium</taxon>
    </lineage>
</organism>
<dbReference type="OrthoDB" id="3182339at2759"/>
<evidence type="ECO:0000256" key="4">
    <source>
        <dbReference type="ARBA" id="ARBA00022786"/>
    </source>
</evidence>
<comment type="catalytic activity">
    <reaction evidence="1">
        <text>Thiol-dependent hydrolysis of ester, thioester, amide, peptide and isopeptide bonds formed by the C-terminal Gly of ubiquitin (a 76-residue protein attached to proteins as an intracellular targeting signal).</text>
        <dbReference type="EC" id="3.4.19.12"/>
    </reaction>
</comment>
<protein>
    <recommendedName>
        <fullName evidence="2">ubiquitinyl hydrolase 1</fullName>
        <ecNumber evidence="2">3.4.19.12</ecNumber>
    </recommendedName>
</protein>
<accession>A0A1E1K364</accession>
<keyword evidence="4" id="KW-0833">Ubl conjugation pathway</keyword>
<dbReference type="EMBL" id="FJUX01000012">
    <property type="protein sequence ID" value="CZS92555.1"/>
    <property type="molecule type" value="Genomic_DNA"/>
</dbReference>
<dbReference type="Proteomes" id="UP000178912">
    <property type="component" value="Unassembled WGS sequence"/>
</dbReference>
<evidence type="ECO:0000256" key="5">
    <source>
        <dbReference type="ARBA" id="ARBA00022801"/>
    </source>
</evidence>